<proteinExistence type="predicted"/>
<dbReference type="EMBL" id="JAOL01000162">
    <property type="protein sequence ID" value="EUA87414.1"/>
    <property type="molecule type" value="Genomic_DNA"/>
</dbReference>
<name>A0ABP3A922_MYCUL</name>
<reference evidence="1 2" key="1">
    <citation type="submission" date="2014-01" db="EMBL/GenBank/DDBJ databases">
        <authorList>
            <person name="Dobos K."/>
            <person name="Lenaerts A."/>
            <person name="Ordway D."/>
            <person name="DeGroote M.A."/>
            <person name="Parker T."/>
            <person name="Sizemore C."/>
            <person name="Tallon L.J."/>
            <person name="Sadzewicz L.K."/>
            <person name="Sengamalay N."/>
            <person name="Fraser C.M."/>
            <person name="Hine E."/>
            <person name="Shefchek K.A."/>
            <person name="Das S.P."/>
            <person name="Tettelin H."/>
        </authorList>
    </citation>
    <scope>NUCLEOTIDE SEQUENCE [LARGE SCALE GENOMIC DNA]</scope>
    <source>
        <strain evidence="1 2">Harvey</strain>
    </source>
</reference>
<evidence type="ECO:0000313" key="1">
    <source>
        <dbReference type="EMBL" id="EUA87414.1"/>
    </source>
</evidence>
<accession>A0ABP3A922</accession>
<dbReference type="Proteomes" id="UP000020681">
    <property type="component" value="Unassembled WGS sequence"/>
</dbReference>
<organism evidence="1 2">
    <name type="scientific">Mycobacterium ulcerans str. Harvey</name>
    <dbReference type="NCBI Taxonomy" id="1299332"/>
    <lineage>
        <taxon>Bacteria</taxon>
        <taxon>Bacillati</taxon>
        <taxon>Actinomycetota</taxon>
        <taxon>Actinomycetes</taxon>
        <taxon>Mycobacteriales</taxon>
        <taxon>Mycobacteriaceae</taxon>
        <taxon>Mycobacterium</taxon>
        <taxon>Mycobacterium ulcerans group</taxon>
    </lineage>
</organism>
<keyword evidence="2" id="KW-1185">Reference proteome</keyword>
<comment type="caution">
    <text evidence="1">The sequence shown here is derived from an EMBL/GenBank/DDBJ whole genome shotgun (WGS) entry which is preliminary data.</text>
</comment>
<evidence type="ECO:0000313" key="2">
    <source>
        <dbReference type="Proteomes" id="UP000020681"/>
    </source>
</evidence>
<gene>
    <name evidence="1" type="ORF">I551_6170</name>
</gene>
<protein>
    <submittedName>
        <fullName evidence="1">Uncharacterized protein</fullName>
    </submittedName>
</protein>
<sequence length="42" mass="4587">MFAGFIPSPSDAIPEQEGDYAFRADGRSSRMNVSTLLKVPID</sequence>